<dbReference type="EMBL" id="GGEC01066336">
    <property type="protein sequence ID" value="MBX46820.1"/>
    <property type="molecule type" value="Transcribed_RNA"/>
</dbReference>
<name>A0A2P2NWJ9_RHIMU</name>
<evidence type="ECO:0000313" key="1">
    <source>
        <dbReference type="EMBL" id="MBX46820.1"/>
    </source>
</evidence>
<reference evidence="1" key="1">
    <citation type="submission" date="2018-02" db="EMBL/GenBank/DDBJ databases">
        <title>Rhizophora mucronata_Transcriptome.</title>
        <authorList>
            <person name="Meera S.P."/>
            <person name="Sreeshan A."/>
            <person name="Augustine A."/>
        </authorList>
    </citation>
    <scope>NUCLEOTIDE SEQUENCE</scope>
    <source>
        <tissue evidence="1">Leaf</tissue>
    </source>
</reference>
<dbReference type="AlphaFoldDB" id="A0A2P2NWJ9"/>
<protein>
    <submittedName>
        <fullName evidence="1">Uncharacterized protein</fullName>
    </submittedName>
</protein>
<accession>A0A2P2NWJ9</accession>
<proteinExistence type="predicted"/>
<sequence>MHSFVACEILFQEIFLRVFFWSKFHHISSDSLGLC</sequence>
<organism evidence="1">
    <name type="scientific">Rhizophora mucronata</name>
    <name type="common">Asiatic mangrove</name>
    <dbReference type="NCBI Taxonomy" id="61149"/>
    <lineage>
        <taxon>Eukaryota</taxon>
        <taxon>Viridiplantae</taxon>
        <taxon>Streptophyta</taxon>
        <taxon>Embryophyta</taxon>
        <taxon>Tracheophyta</taxon>
        <taxon>Spermatophyta</taxon>
        <taxon>Magnoliopsida</taxon>
        <taxon>eudicotyledons</taxon>
        <taxon>Gunneridae</taxon>
        <taxon>Pentapetalae</taxon>
        <taxon>rosids</taxon>
        <taxon>fabids</taxon>
        <taxon>Malpighiales</taxon>
        <taxon>Rhizophoraceae</taxon>
        <taxon>Rhizophora</taxon>
    </lineage>
</organism>